<gene>
    <name evidence="1" type="ORF">MUN53_12935</name>
</gene>
<sequence length="260" mass="29359">MEGLEKFREAFAGFSDNYVVIGGTACDIAMTGTTVRPRATHDIDMIVIAENITEAFGEQFWKFIREAGYRPEKRKHKEGEPPKYELYRFMDGKAGYPEMIELLSRHPDVLGEPKGVVVEPLPIGDDVSSLSAIIMDDDFYYFTIEHSKQTDGIRHADPAALIALKAKAYLNLVADKQNGKHVNSKDIRKHRSDVLKNIVIMEDSQIEAPESIVRCINDFVDSIHRNWDELSDSLAASLGQDKEFVSELLNQLTELFVIKP</sequence>
<organism evidence="1 2">
    <name type="scientific">Parabacteroides faecalis</name>
    <dbReference type="NCBI Taxonomy" id="2924040"/>
    <lineage>
        <taxon>Bacteria</taxon>
        <taxon>Pseudomonadati</taxon>
        <taxon>Bacteroidota</taxon>
        <taxon>Bacteroidia</taxon>
        <taxon>Bacteroidales</taxon>
        <taxon>Tannerellaceae</taxon>
        <taxon>Parabacteroides</taxon>
    </lineage>
</organism>
<keyword evidence="2" id="KW-1185">Reference proteome</keyword>
<evidence type="ECO:0000313" key="2">
    <source>
        <dbReference type="Proteomes" id="UP001165444"/>
    </source>
</evidence>
<protein>
    <recommendedName>
        <fullName evidence="3">Nucleotidyltransferase</fullName>
    </recommendedName>
</protein>
<proteinExistence type="predicted"/>
<dbReference type="Proteomes" id="UP001165444">
    <property type="component" value="Unassembled WGS sequence"/>
</dbReference>
<accession>A0ABT0C3E5</accession>
<name>A0ABT0C3E5_9BACT</name>
<evidence type="ECO:0000313" key="1">
    <source>
        <dbReference type="EMBL" id="MCJ2381501.1"/>
    </source>
</evidence>
<dbReference type="EMBL" id="JAKZMM010000035">
    <property type="protein sequence ID" value="MCJ2381501.1"/>
    <property type="molecule type" value="Genomic_DNA"/>
</dbReference>
<evidence type="ECO:0008006" key="3">
    <source>
        <dbReference type="Google" id="ProtNLM"/>
    </source>
</evidence>
<dbReference type="RefSeq" id="WP_243325878.1">
    <property type="nucleotide sequence ID" value="NZ_JAKZMM010000035.1"/>
</dbReference>
<comment type="caution">
    <text evidence="1">The sequence shown here is derived from an EMBL/GenBank/DDBJ whole genome shotgun (WGS) entry which is preliminary data.</text>
</comment>
<reference evidence="1 2" key="1">
    <citation type="submission" date="2022-03" db="EMBL/GenBank/DDBJ databases">
        <title>Parabacteroides sp. nov. isolated from swine feces.</title>
        <authorList>
            <person name="Bak J.E."/>
        </authorList>
    </citation>
    <scope>NUCLEOTIDE SEQUENCE [LARGE SCALE GENOMIC DNA]</scope>
    <source>
        <strain evidence="1 2">AGMB00274</strain>
    </source>
</reference>